<dbReference type="AlphaFoldDB" id="A0ABD0KAD8"/>
<evidence type="ECO:0008006" key="5">
    <source>
        <dbReference type="Google" id="ProtNLM"/>
    </source>
</evidence>
<feature type="region of interest" description="Disordered" evidence="1">
    <location>
        <begin position="322"/>
        <end position="366"/>
    </location>
</feature>
<feature type="region of interest" description="Disordered" evidence="1">
    <location>
        <begin position="147"/>
        <end position="168"/>
    </location>
</feature>
<feature type="compositionally biased region" description="Low complexity" evidence="1">
    <location>
        <begin position="225"/>
        <end position="249"/>
    </location>
</feature>
<keyword evidence="2" id="KW-1133">Transmembrane helix</keyword>
<organism evidence="3 4">
    <name type="scientific">Batillaria attramentaria</name>
    <dbReference type="NCBI Taxonomy" id="370345"/>
    <lineage>
        <taxon>Eukaryota</taxon>
        <taxon>Metazoa</taxon>
        <taxon>Spiralia</taxon>
        <taxon>Lophotrochozoa</taxon>
        <taxon>Mollusca</taxon>
        <taxon>Gastropoda</taxon>
        <taxon>Caenogastropoda</taxon>
        <taxon>Sorbeoconcha</taxon>
        <taxon>Cerithioidea</taxon>
        <taxon>Batillariidae</taxon>
        <taxon>Batillaria</taxon>
    </lineage>
</organism>
<keyword evidence="2" id="KW-0812">Transmembrane</keyword>
<comment type="caution">
    <text evidence="3">The sequence shown here is derived from an EMBL/GenBank/DDBJ whole genome shotgun (WGS) entry which is preliminary data.</text>
</comment>
<name>A0ABD0KAD8_9CAEN</name>
<feature type="compositionally biased region" description="Polar residues" evidence="1">
    <location>
        <begin position="342"/>
        <end position="357"/>
    </location>
</feature>
<keyword evidence="4" id="KW-1185">Reference proteome</keyword>
<accession>A0ABD0KAD8</accession>
<proteinExistence type="predicted"/>
<dbReference type="Proteomes" id="UP001519460">
    <property type="component" value="Unassembled WGS sequence"/>
</dbReference>
<evidence type="ECO:0000256" key="1">
    <source>
        <dbReference type="SAM" id="MobiDB-lite"/>
    </source>
</evidence>
<reference evidence="3 4" key="1">
    <citation type="journal article" date="2023" name="Sci. Data">
        <title>Genome assembly of the Korean intertidal mud-creeper Batillaria attramentaria.</title>
        <authorList>
            <person name="Patra A.K."/>
            <person name="Ho P.T."/>
            <person name="Jun S."/>
            <person name="Lee S.J."/>
            <person name="Kim Y."/>
            <person name="Won Y.J."/>
        </authorList>
    </citation>
    <scope>NUCLEOTIDE SEQUENCE [LARGE SCALE GENOMIC DNA]</scope>
    <source>
        <strain evidence="3">Wonlab-2016</strain>
    </source>
</reference>
<feature type="compositionally biased region" description="Polar residues" evidence="1">
    <location>
        <begin position="250"/>
        <end position="259"/>
    </location>
</feature>
<evidence type="ECO:0000313" key="4">
    <source>
        <dbReference type="Proteomes" id="UP001519460"/>
    </source>
</evidence>
<keyword evidence="2" id="KW-0472">Membrane</keyword>
<evidence type="ECO:0000256" key="2">
    <source>
        <dbReference type="SAM" id="Phobius"/>
    </source>
</evidence>
<evidence type="ECO:0000313" key="3">
    <source>
        <dbReference type="EMBL" id="KAK7483992.1"/>
    </source>
</evidence>
<sequence>MLSLFVPLAFYDIDTWEVTMTKGASRTGAALFLTSPQHFSDNNMGFNTSCKLTTDVTASKLEIQTVDLRMCSERNVSTSCGLALHVMEGADDKVFNTTPNNAEGWLGFRSLYNSSSSEVTLLLESTKEPGHNFSVWLYVRPESGTPLYPSPGSATDKGKAPNFELGSPDKQSDDILRKLLLYGKLGVSGVYTLILIVVFMTIFSCYKWRVKRRRYMKKQAEKTQQKQAPANQHKQAQKTQQVKQAQENQLKQAQKNQRVATPKTGRKPENLKPHAARPTPNHYTPVPISPVTGNHYTPVPVHVPNPAYGEPCQHDALSTNQVHTDNLRRPHARQPWPRPLSRPTSQGDGRNGTSSVGGQRLSRGHI</sequence>
<dbReference type="EMBL" id="JACVVK020000217">
    <property type="protein sequence ID" value="KAK7483992.1"/>
    <property type="molecule type" value="Genomic_DNA"/>
</dbReference>
<gene>
    <name evidence="3" type="ORF">BaRGS_00024727</name>
</gene>
<feature type="transmembrane region" description="Helical" evidence="2">
    <location>
        <begin position="185"/>
        <end position="208"/>
    </location>
</feature>
<protein>
    <recommendedName>
        <fullName evidence="5">CUB domain-containing protein</fullName>
    </recommendedName>
</protein>
<feature type="region of interest" description="Disordered" evidence="1">
    <location>
        <begin position="219"/>
        <end position="291"/>
    </location>
</feature>